<reference evidence="3 4" key="1">
    <citation type="submission" date="2023-01" db="EMBL/GenBank/DDBJ databases">
        <authorList>
            <person name="Whitehead M."/>
        </authorList>
    </citation>
    <scope>NUCLEOTIDE SEQUENCE [LARGE SCALE GENOMIC DNA]</scope>
</reference>
<dbReference type="PANTHER" id="PTHR21650:SF4">
    <property type="entry name" value="MEMBRALIN"/>
    <property type="match status" value="1"/>
</dbReference>
<dbReference type="AlphaFoldDB" id="A0AAV0Y4T5"/>
<keyword evidence="2" id="KW-1133">Transmembrane helix</keyword>
<keyword evidence="4" id="KW-1185">Reference proteome</keyword>
<keyword evidence="2" id="KW-0472">Membrane</keyword>
<protein>
    <recommendedName>
        <fullName evidence="5">Membralin</fullName>
    </recommendedName>
</protein>
<evidence type="ECO:0000313" key="3">
    <source>
        <dbReference type="EMBL" id="CAI6375137.1"/>
    </source>
</evidence>
<feature type="transmembrane region" description="Helical" evidence="2">
    <location>
        <begin position="296"/>
        <end position="315"/>
    </location>
</feature>
<feature type="region of interest" description="Disordered" evidence="1">
    <location>
        <begin position="1"/>
        <end position="25"/>
    </location>
</feature>
<evidence type="ECO:0000313" key="4">
    <source>
        <dbReference type="Proteomes" id="UP001160148"/>
    </source>
</evidence>
<evidence type="ECO:0008006" key="5">
    <source>
        <dbReference type="Google" id="ProtNLM"/>
    </source>
</evidence>
<evidence type="ECO:0000256" key="2">
    <source>
        <dbReference type="SAM" id="Phobius"/>
    </source>
</evidence>
<evidence type="ECO:0000256" key="1">
    <source>
        <dbReference type="SAM" id="MobiDB-lite"/>
    </source>
</evidence>
<dbReference type="InterPro" id="IPR019144">
    <property type="entry name" value="Membralin"/>
</dbReference>
<gene>
    <name evidence="3" type="ORF">MEUPH1_LOCUS28673</name>
</gene>
<feature type="region of interest" description="Disordered" evidence="1">
    <location>
        <begin position="463"/>
        <end position="489"/>
    </location>
</feature>
<feature type="transmembrane region" description="Helical" evidence="2">
    <location>
        <begin position="61"/>
        <end position="80"/>
    </location>
</feature>
<feature type="compositionally biased region" description="Low complexity" evidence="1">
    <location>
        <begin position="472"/>
        <end position="481"/>
    </location>
</feature>
<organism evidence="3 4">
    <name type="scientific">Macrosiphum euphorbiae</name>
    <name type="common">potato aphid</name>
    <dbReference type="NCBI Taxonomy" id="13131"/>
    <lineage>
        <taxon>Eukaryota</taxon>
        <taxon>Metazoa</taxon>
        <taxon>Ecdysozoa</taxon>
        <taxon>Arthropoda</taxon>
        <taxon>Hexapoda</taxon>
        <taxon>Insecta</taxon>
        <taxon>Pterygota</taxon>
        <taxon>Neoptera</taxon>
        <taxon>Paraneoptera</taxon>
        <taxon>Hemiptera</taxon>
        <taxon>Sternorrhyncha</taxon>
        <taxon>Aphidomorpha</taxon>
        <taxon>Aphidoidea</taxon>
        <taxon>Aphididae</taxon>
        <taxon>Macrosiphini</taxon>
        <taxon>Macrosiphum</taxon>
    </lineage>
</organism>
<feature type="transmembrane region" description="Helical" evidence="2">
    <location>
        <begin position="367"/>
        <end position="385"/>
    </location>
</feature>
<dbReference type="GO" id="GO:0005783">
    <property type="term" value="C:endoplasmic reticulum"/>
    <property type="evidence" value="ECO:0007669"/>
    <property type="project" value="TreeGrafter"/>
</dbReference>
<feature type="transmembrane region" description="Helical" evidence="2">
    <location>
        <begin position="335"/>
        <end position="355"/>
    </location>
</feature>
<keyword evidence="2" id="KW-0812">Transmembrane</keyword>
<dbReference type="Pfam" id="PF09746">
    <property type="entry name" value="Membralin"/>
    <property type="match status" value="1"/>
</dbReference>
<dbReference type="GO" id="GO:1904294">
    <property type="term" value="P:positive regulation of ERAD pathway"/>
    <property type="evidence" value="ECO:0007669"/>
    <property type="project" value="TreeGrafter"/>
</dbReference>
<dbReference type="Proteomes" id="UP001160148">
    <property type="component" value="Unassembled WGS sequence"/>
</dbReference>
<accession>A0AAV0Y4T5</accession>
<dbReference type="GO" id="GO:0034976">
    <property type="term" value="P:response to endoplasmic reticulum stress"/>
    <property type="evidence" value="ECO:0007669"/>
    <property type="project" value="TreeGrafter"/>
</dbReference>
<name>A0AAV0Y4T5_9HEMI</name>
<dbReference type="PANTHER" id="PTHR21650">
    <property type="entry name" value="MEMBRALIN/KINETOCHORE PROTEIN NUF2"/>
    <property type="match status" value="1"/>
</dbReference>
<sequence length="489" mass="57110">MPTNGHDNIEVADLPPTASEMTTDSNNNNQVGGLFETLFCIMVFDATLEYLRKFSKSLRNVIEFVLLLQAVLSFVVLVYLHIHFSRIEANCLGHVKDVWPRDGILRVEIFRNFQHSHAEQTGTMNELLGKSYEREYKLKHMGEENAKLFNRFTKTNSPEKKGDIDIEQSTEKLVENKSGETNTKLFNYLSFTDYTYFEVILNSDYIVEYSLEQGFLHLSPSVRNRSNIPVMLVTLDPTLCYADSVSQFFLNYFLGYDNLLLSSVQSLAENERNKGFLRNVISEEYKRVDRISKSRSSYILSFFIMVVLTVLISMYTRYLQQQITVFIVGLSQLNLRLSVSSLVLPIYIVCIVLPGLKVIMSEMFNDLTTAFYVLLIVCLADQYYMHFCNSPITQKHWKKFFCLYHFSFYAYHFRFNGQFSKLALICSWLFIQHSMVYFYHHYELDVLDELEQAERLHRRQQLSVHRRRLRQPTGGEQTGSESESEEPED</sequence>
<proteinExistence type="predicted"/>
<comment type="caution">
    <text evidence="3">The sequence shown here is derived from an EMBL/GenBank/DDBJ whole genome shotgun (WGS) entry which is preliminary data.</text>
</comment>
<dbReference type="EMBL" id="CARXXK010001265">
    <property type="protein sequence ID" value="CAI6375137.1"/>
    <property type="molecule type" value="Genomic_DNA"/>
</dbReference>